<feature type="non-terminal residue" evidence="1">
    <location>
        <position position="86"/>
    </location>
</feature>
<dbReference type="InParanoid" id="K5W0P7"/>
<dbReference type="OrthoDB" id="10450785at2759"/>
<dbReference type="GeneID" id="18917934"/>
<accession>K5W0P7</accession>
<sequence length="86" mass="9963">MYDSERICKTTHELPLWEKGVKCYAESVHRVRQIIDTGGDEQTEYELTESFFTTQECWTKDMNPGVMEKGAREFAAALKKQAEELV</sequence>
<protein>
    <submittedName>
        <fullName evidence="1">Uncharacterized protein</fullName>
    </submittedName>
</protein>
<organism evidence="1 2">
    <name type="scientific">Phanerochaete carnosa (strain HHB-10118-sp)</name>
    <name type="common">White-rot fungus</name>
    <name type="synonym">Peniophora carnosa</name>
    <dbReference type="NCBI Taxonomy" id="650164"/>
    <lineage>
        <taxon>Eukaryota</taxon>
        <taxon>Fungi</taxon>
        <taxon>Dikarya</taxon>
        <taxon>Basidiomycota</taxon>
        <taxon>Agaricomycotina</taxon>
        <taxon>Agaricomycetes</taxon>
        <taxon>Polyporales</taxon>
        <taxon>Phanerochaetaceae</taxon>
        <taxon>Phanerochaete</taxon>
    </lineage>
</organism>
<gene>
    <name evidence="1" type="ORF">PHACADRAFT_261263</name>
</gene>
<dbReference type="EMBL" id="JH930475">
    <property type="protein sequence ID" value="EKM52675.1"/>
    <property type="molecule type" value="Genomic_DNA"/>
</dbReference>
<keyword evidence="2" id="KW-1185">Reference proteome</keyword>
<dbReference type="Proteomes" id="UP000008370">
    <property type="component" value="Unassembled WGS sequence"/>
</dbReference>
<dbReference type="RefSeq" id="XP_007399016.1">
    <property type="nucleotide sequence ID" value="XM_007398954.1"/>
</dbReference>
<proteinExistence type="predicted"/>
<reference evidence="1 2" key="1">
    <citation type="journal article" date="2012" name="BMC Genomics">
        <title>Comparative genomics of the white-rot fungi, Phanerochaete carnosa and P. chrysosporium, to elucidate the genetic basis of the distinct wood types they colonize.</title>
        <authorList>
            <person name="Suzuki H."/>
            <person name="MacDonald J."/>
            <person name="Syed K."/>
            <person name="Salamov A."/>
            <person name="Hori C."/>
            <person name="Aerts A."/>
            <person name="Henrissat B."/>
            <person name="Wiebenga A."/>
            <person name="vanKuyk P.A."/>
            <person name="Barry K."/>
            <person name="Lindquist E."/>
            <person name="LaButti K."/>
            <person name="Lapidus A."/>
            <person name="Lucas S."/>
            <person name="Coutinho P."/>
            <person name="Gong Y."/>
            <person name="Samejima M."/>
            <person name="Mahadevan R."/>
            <person name="Abou-Zaid M."/>
            <person name="de Vries R.P."/>
            <person name="Igarashi K."/>
            <person name="Yadav J.S."/>
            <person name="Grigoriev I.V."/>
            <person name="Master E.R."/>
        </authorList>
    </citation>
    <scope>NUCLEOTIDE SEQUENCE [LARGE SCALE GENOMIC DNA]</scope>
    <source>
        <strain evidence="1 2">HHB-10118-sp</strain>
    </source>
</reference>
<evidence type="ECO:0000313" key="1">
    <source>
        <dbReference type="EMBL" id="EKM52675.1"/>
    </source>
</evidence>
<evidence type="ECO:0000313" key="2">
    <source>
        <dbReference type="Proteomes" id="UP000008370"/>
    </source>
</evidence>
<name>K5W0P7_PHACS</name>
<dbReference type="KEGG" id="pco:PHACADRAFT_261263"/>
<dbReference type="HOGENOM" id="CLU_2503965_0_0_1"/>
<dbReference type="AlphaFoldDB" id="K5W0P7"/>